<dbReference type="RefSeq" id="XP_052946653.1">
    <property type="nucleotide sequence ID" value="XM_053093499.1"/>
</dbReference>
<dbReference type="InterPro" id="IPR050121">
    <property type="entry name" value="Cytochrome_P450_monoxygenase"/>
</dbReference>
<accession>A0AA38HAV7</accession>
<evidence type="ECO:0000256" key="3">
    <source>
        <dbReference type="ARBA" id="ARBA00010617"/>
    </source>
</evidence>
<keyword evidence="5 9" id="KW-0479">Metal-binding</keyword>
<keyword evidence="10" id="KW-0472">Membrane</keyword>
<dbReference type="InterPro" id="IPR036396">
    <property type="entry name" value="Cyt_P450_sf"/>
</dbReference>
<feature type="binding site" description="axial binding residue" evidence="9">
    <location>
        <position position="492"/>
    </location>
    <ligand>
        <name>heme</name>
        <dbReference type="ChEBI" id="CHEBI:30413"/>
    </ligand>
    <ligandPart>
        <name>Fe</name>
        <dbReference type="ChEBI" id="CHEBI:18248"/>
    </ligandPart>
</feature>
<evidence type="ECO:0000256" key="1">
    <source>
        <dbReference type="ARBA" id="ARBA00001971"/>
    </source>
</evidence>
<evidence type="ECO:0000256" key="7">
    <source>
        <dbReference type="ARBA" id="ARBA00023004"/>
    </source>
</evidence>
<dbReference type="EMBL" id="JAKWFO010000005">
    <property type="protein sequence ID" value="KAI9636876.1"/>
    <property type="molecule type" value="Genomic_DNA"/>
</dbReference>
<dbReference type="Proteomes" id="UP001164286">
    <property type="component" value="Unassembled WGS sequence"/>
</dbReference>
<dbReference type="GO" id="GO:0016705">
    <property type="term" value="F:oxidoreductase activity, acting on paired donors, with incorporation or reduction of molecular oxygen"/>
    <property type="evidence" value="ECO:0007669"/>
    <property type="project" value="InterPro"/>
</dbReference>
<keyword evidence="8" id="KW-0503">Monooxygenase</keyword>
<gene>
    <name evidence="11" type="ORF">MKK02DRAFT_45584</name>
</gene>
<dbReference type="PRINTS" id="PR00465">
    <property type="entry name" value="EP450IV"/>
</dbReference>
<dbReference type="GO" id="GO:0005506">
    <property type="term" value="F:iron ion binding"/>
    <property type="evidence" value="ECO:0007669"/>
    <property type="project" value="InterPro"/>
</dbReference>
<evidence type="ECO:0000313" key="12">
    <source>
        <dbReference type="Proteomes" id="UP001164286"/>
    </source>
</evidence>
<comment type="similarity">
    <text evidence="3">Belongs to the cytochrome P450 family.</text>
</comment>
<dbReference type="InterPro" id="IPR002403">
    <property type="entry name" value="Cyt_P450_E_grp-IV"/>
</dbReference>
<keyword evidence="7 9" id="KW-0408">Iron</keyword>
<keyword evidence="12" id="KW-1185">Reference proteome</keyword>
<protein>
    <submittedName>
        <fullName evidence="11">Cytochrome P450</fullName>
    </submittedName>
</protein>
<dbReference type="SUPFAM" id="SSF48264">
    <property type="entry name" value="Cytochrome P450"/>
    <property type="match status" value="1"/>
</dbReference>
<keyword evidence="6" id="KW-0560">Oxidoreductase</keyword>
<keyword evidence="10" id="KW-1133">Transmembrane helix</keyword>
<keyword evidence="4 9" id="KW-0349">Heme</keyword>
<evidence type="ECO:0000256" key="9">
    <source>
        <dbReference type="PIRSR" id="PIRSR602403-1"/>
    </source>
</evidence>
<evidence type="ECO:0000256" key="2">
    <source>
        <dbReference type="ARBA" id="ARBA00005179"/>
    </source>
</evidence>
<comment type="pathway">
    <text evidence="2">Secondary metabolite biosynthesis.</text>
</comment>
<comment type="cofactor">
    <cofactor evidence="1 9">
        <name>heme</name>
        <dbReference type="ChEBI" id="CHEBI:30413"/>
    </cofactor>
</comment>
<evidence type="ECO:0000256" key="5">
    <source>
        <dbReference type="ARBA" id="ARBA00022723"/>
    </source>
</evidence>
<dbReference type="PANTHER" id="PTHR24305">
    <property type="entry name" value="CYTOCHROME P450"/>
    <property type="match status" value="1"/>
</dbReference>
<sequence length="558" mass="61953">MESYFTYLYISVFIGLLAYVVVYRVWTLPYANLPGPTSPSWLFGNTKQISAVEPGAKHEEWAKAYGTTYRHHILFGKSQIVTTDLTAISFIISHADEFPKPALMRKSFAFLLGEGLAVVEGDDHRRQRRVLNPCFNQQVVRGLLPTFYDMAEQLREKLLAVIEDDPDNAASPTPAKGEDVVPGGRKIDVIKYLTMCTIDIIGKAGFDWDFQALSKPKNVLAEAYDSMFSAGYIHPLAAFLQNAIPGADRIPTKYQTIMNESRATTRRIGQKLMDDKKKAIKASFDEGLQKGDDIGKDLLSICIRANMASDLAPEQRLSDEEVLAQITTFLLAGNETSSTALTWILYLLAQYPEEQKRLREESLGVDNERLSLEAISSLPYLDGVVREALRLFPPVAGRVSEAAKDMVVPLGRAVQGQDGKVMEHIKVPKGTLVNIPYRNVHISEDIFGPDAALFNPSRHIKEGQDDHLRATQNTVPGVWGNLLSFFGGARGCVGYKLALAEIKVILFVLVRGLVFEELASKPVINRHLDLVNVQRPRVVGEEAAGMQMPLMVKPLIRA</sequence>
<dbReference type="InterPro" id="IPR001128">
    <property type="entry name" value="Cyt_P450"/>
</dbReference>
<dbReference type="GeneID" id="77732704"/>
<evidence type="ECO:0000256" key="4">
    <source>
        <dbReference type="ARBA" id="ARBA00022617"/>
    </source>
</evidence>
<evidence type="ECO:0000256" key="10">
    <source>
        <dbReference type="SAM" id="Phobius"/>
    </source>
</evidence>
<keyword evidence="10" id="KW-0812">Transmembrane</keyword>
<evidence type="ECO:0000256" key="8">
    <source>
        <dbReference type="ARBA" id="ARBA00023033"/>
    </source>
</evidence>
<comment type="caution">
    <text evidence="11">The sequence shown here is derived from an EMBL/GenBank/DDBJ whole genome shotgun (WGS) entry which is preliminary data.</text>
</comment>
<dbReference type="AlphaFoldDB" id="A0AA38HAV7"/>
<evidence type="ECO:0000256" key="6">
    <source>
        <dbReference type="ARBA" id="ARBA00023002"/>
    </source>
</evidence>
<feature type="transmembrane region" description="Helical" evidence="10">
    <location>
        <begin position="7"/>
        <end position="26"/>
    </location>
</feature>
<proteinExistence type="inferred from homology"/>
<dbReference type="Gene3D" id="1.10.630.10">
    <property type="entry name" value="Cytochrome P450"/>
    <property type="match status" value="1"/>
</dbReference>
<reference evidence="11" key="1">
    <citation type="journal article" date="2022" name="G3 (Bethesda)">
        <title>High quality genome of the basidiomycete yeast Dioszegia hungarica PDD-24b-2 isolated from cloud water.</title>
        <authorList>
            <person name="Jarrige D."/>
            <person name="Haridas S."/>
            <person name="Bleykasten-Grosshans C."/>
            <person name="Joly M."/>
            <person name="Nadalig T."/>
            <person name="Sancelme M."/>
            <person name="Vuilleumier S."/>
            <person name="Grigoriev I.V."/>
            <person name="Amato P."/>
            <person name="Bringel F."/>
        </authorList>
    </citation>
    <scope>NUCLEOTIDE SEQUENCE</scope>
    <source>
        <strain evidence="11">PDD-24b-2</strain>
    </source>
</reference>
<organism evidence="11 12">
    <name type="scientific">Dioszegia hungarica</name>
    <dbReference type="NCBI Taxonomy" id="4972"/>
    <lineage>
        <taxon>Eukaryota</taxon>
        <taxon>Fungi</taxon>
        <taxon>Dikarya</taxon>
        <taxon>Basidiomycota</taxon>
        <taxon>Agaricomycotina</taxon>
        <taxon>Tremellomycetes</taxon>
        <taxon>Tremellales</taxon>
        <taxon>Bulleribasidiaceae</taxon>
        <taxon>Dioszegia</taxon>
    </lineage>
</organism>
<evidence type="ECO:0000313" key="11">
    <source>
        <dbReference type="EMBL" id="KAI9636876.1"/>
    </source>
</evidence>
<dbReference type="GO" id="GO:0020037">
    <property type="term" value="F:heme binding"/>
    <property type="evidence" value="ECO:0007669"/>
    <property type="project" value="InterPro"/>
</dbReference>
<dbReference type="Pfam" id="PF00067">
    <property type="entry name" value="p450"/>
    <property type="match status" value="1"/>
</dbReference>
<dbReference type="PRINTS" id="PR00385">
    <property type="entry name" value="P450"/>
</dbReference>
<dbReference type="PANTHER" id="PTHR24305:SF166">
    <property type="entry name" value="CYTOCHROME P450 12A4, MITOCHONDRIAL-RELATED"/>
    <property type="match status" value="1"/>
</dbReference>
<name>A0AA38HAV7_9TREE</name>
<dbReference type="GO" id="GO:0004497">
    <property type="term" value="F:monooxygenase activity"/>
    <property type="evidence" value="ECO:0007669"/>
    <property type="project" value="UniProtKB-KW"/>
</dbReference>